<evidence type="ECO:0000256" key="2">
    <source>
        <dbReference type="SAM" id="Phobius"/>
    </source>
</evidence>
<keyword evidence="2" id="KW-0472">Membrane</keyword>
<evidence type="ECO:0000313" key="4">
    <source>
        <dbReference type="Proteomes" id="UP001272242"/>
    </source>
</evidence>
<dbReference type="EMBL" id="JAXBLV010000002">
    <property type="protein sequence ID" value="MDY3557830.1"/>
    <property type="molecule type" value="Genomic_DNA"/>
</dbReference>
<dbReference type="RefSeq" id="WP_320684851.1">
    <property type="nucleotide sequence ID" value="NZ_JAXBLV010000002.1"/>
</dbReference>
<comment type="caution">
    <text evidence="3">The sequence shown here is derived from an EMBL/GenBank/DDBJ whole genome shotgun (WGS) entry which is preliminary data.</text>
</comment>
<keyword evidence="2" id="KW-0812">Transmembrane</keyword>
<dbReference type="Proteomes" id="UP001272242">
    <property type="component" value="Unassembled WGS sequence"/>
</dbReference>
<organism evidence="3 4">
    <name type="scientific">Gemmata algarum</name>
    <dbReference type="NCBI Taxonomy" id="2975278"/>
    <lineage>
        <taxon>Bacteria</taxon>
        <taxon>Pseudomonadati</taxon>
        <taxon>Planctomycetota</taxon>
        <taxon>Planctomycetia</taxon>
        <taxon>Gemmatales</taxon>
        <taxon>Gemmataceae</taxon>
        <taxon>Gemmata</taxon>
    </lineage>
</organism>
<name>A0ABU5ERK0_9BACT</name>
<sequence>MTWPFSSGASWARVAQAGALLLPVALVPGAVVLMGAALMGSDDLPAEARALVGQPAPADRVAPAPEELSTAAVLRDWEEVSTSPSTQAPARVPVRDPRAGGAARTAKDTGLTTRAPGGALLKPRMQPK</sequence>
<protein>
    <submittedName>
        <fullName evidence="3">Uncharacterized protein</fullName>
    </submittedName>
</protein>
<proteinExistence type="predicted"/>
<accession>A0ABU5ERK0</accession>
<reference evidence="4" key="1">
    <citation type="journal article" date="2023" name="Mar. Drugs">
        <title>Gemmata algarum, a Novel Planctomycete Isolated from an Algal Mat, Displays Antimicrobial Activity.</title>
        <authorList>
            <person name="Kumar G."/>
            <person name="Kallscheuer N."/>
            <person name="Kashif M."/>
            <person name="Ahamad S."/>
            <person name="Jagadeeshwari U."/>
            <person name="Pannikurungottu S."/>
            <person name="Haufschild T."/>
            <person name="Kabuu M."/>
            <person name="Sasikala C."/>
            <person name="Jogler C."/>
            <person name="Ramana C."/>
        </authorList>
    </citation>
    <scope>NUCLEOTIDE SEQUENCE [LARGE SCALE GENOMIC DNA]</scope>
    <source>
        <strain evidence="4">JC673</strain>
    </source>
</reference>
<feature type="transmembrane region" description="Helical" evidence="2">
    <location>
        <begin position="20"/>
        <end position="39"/>
    </location>
</feature>
<evidence type="ECO:0000313" key="3">
    <source>
        <dbReference type="EMBL" id="MDY3557830.1"/>
    </source>
</evidence>
<evidence type="ECO:0000256" key="1">
    <source>
        <dbReference type="SAM" id="MobiDB-lite"/>
    </source>
</evidence>
<gene>
    <name evidence="3" type="ORF">R5W23_003095</name>
</gene>
<feature type="region of interest" description="Disordered" evidence="1">
    <location>
        <begin position="78"/>
        <end position="128"/>
    </location>
</feature>
<keyword evidence="4" id="KW-1185">Reference proteome</keyword>
<keyword evidence="2" id="KW-1133">Transmembrane helix</keyword>